<dbReference type="OrthoDB" id="8120565at2759"/>
<gene>
    <name evidence="8" type="primary">LOC117004745</name>
</gene>
<evidence type="ECO:0000256" key="2">
    <source>
        <dbReference type="ARBA" id="ARBA00022692"/>
    </source>
</evidence>
<reference evidence="8" key="2">
    <citation type="submission" date="2025-08" db="UniProtKB">
        <authorList>
            <consortium name="Ensembl"/>
        </authorList>
    </citation>
    <scope>IDENTIFICATION</scope>
</reference>
<feature type="transmembrane region" description="Helical" evidence="6">
    <location>
        <begin position="37"/>
        <end position="59"/>
    </location>
</feature>
<protein>
    <recommendedName>
        <fullName evidence="7">Major facilitator superfamily (MFS) profile domain-containing protein</fullName>
    </recommendedName>
</protein>
<dbReference type="GeneID" id="117004745"/>
<dbReference type="NCBIfam" id="TIGR00879">
    <property type="entry name" value="SP"/>
    <property type="match status" value="1"/>
</dbReference>
<feature type="transmembrane region" description="Helical" evidence="6">
    <location>
        <begin position="303"/>
        <end position="327"/>
    </location>
</feature>
<feature type="transmembrane region" description="Helical" evidence="6">
    <location>
        <begin position="217"/>
        <end position="238"/>
    </location>
</feature>
<dbReference type="InterPro" id="IPR003663">
    <property type="entry name" value="Sugar/inositol_transpt"/>
</dbReference>
<feature type="transmembrane region" description="Helical" evidence="6">
    <location>
        <begin position="465"/>
        <end position="485"/>
    </location>
</feature>
<reference evidence="8" key="3">
    <citation type="submission" date="2025-09" db="UniProtKB">
        <authorList>
            <consortium name="Ensembl"/>
        </authorList>
    </citation>
    <scope>IDENTIFICATION</scope>
</reference>
<evidence type="ECO:0000259" key="7">
    <source>
        <dbReference type="PROSITE" id="PS50850"/>
    </source>
</evidence>
<dbReference type="InterPro" id="IPR036259">
    <property type="entry name" value="MFS_trans_sf"/>
</dbReference>
<evidence type="ECO:0000313" key="9">
    <source>
        <dbReference type="Proteomes" id="UP000694563"/>
    </source>
</evidence>
<dbReference type="PANTHER" id="PTHR23503">
    <property type="entry name" value="SOLUTE CARRIER FAMILY 2"/>
    <property type="match status" value="1"/>
</dbReference>
<feature type="transmembrane region" description="Helical" evidence="6">
    <location>
        <begin position="339"/>
        <end position="361"/>
    </location>
</feature>
<accession>A0A8C3VBC8</accession>
<dbReference type="PROSITE" id="PS00217">
    <property type="entry name" value="SUGAR_TRANSPORT_2"/>
    <property type="match status" value="1"/>
</dbReference>
<dbReference type="AlphaFoldDB" id="A0A8C3VBC8"/>
<dbReference type="InterPro" id="IPR005829">
    <property type="entry name" value="Sugar_transporter_CS"/>
</dbReference>
<feature type="transmembrane region" description="Helical" evidence="6">
    <location>
        <begin position="126"/>
        <end position="146"/>
    </location>
</feature>
<evidence type="ECO:0000256" key="5">
    <source>
        <dbReference type="RuleBase" id="RU003346"/>
    </source>
</evidence>
<feature type="transmembrane region" description="Helical" evidence="6">
    <location>
        <begin position="435"/>
        <end position="459"/>
    </location>
</feature>
<dbReference type="GO" id="GO:0046323">
    <property type="term" value="P:D-glucose import"/>
    <property type="evidence" value="ECO:0007669"/>
    <property type="project" value="TreeGrafter"/>
</dbReference>
<dbReference type="InterPro" id="IPR020846">
    <property type="entry name" value="MFS_dom"/>
</dbReference>
<keyword evidence="9" id="KW-1185">Reference proteome</keyword>
<reference evidence="8" key="1">
    <citation type="submission" date="2020-10" db="EMBL/GenBank/DDBJ databases">
        <title>Catharus ustulatus (Swainson's thrush) genome, bCatUst1, primary haplotype v2.</title>
        <authorList>
            <person name="Delmore K."/>
            <person name="Vafadar M."/>
            <person name="Formenti G."/>
            <person name="Chow W."/>
            <person name="Pelan S."/>
            <person name="Howe K."/>
            <person name="Rhie A."/>
            <person name="Mountcastle J."/>
            <person name="Haase B."/>
            <person name="Fedrigo O."/>
            <person name="Jarvis E.D."/>
        </authorList>
    </citation>
    <scope>NUCLEOTIDE SEQUENCE [LARGE SCALE GENOMIC DNA]</scope>
</reference>
<keyword evidence="4 6" id="KW-0472">Membrane</keyword>
<keyword evidence="3 6" id="KW-1133">Transmembrane helix</keyword>
<dbReference type="GO" id="GO:0070837">
    <property type="term" value="P:dehydroascorbic acid transport"/>
    <property type="evidence" value="ECO:0007669"/>
    <property type="project" value="TreeGrafter"/>
</dbReference>
<evidence type="ECO:0000256" key="1">
    <source>
        <dbReference type="ARBA" id="ARBA00004141"/>
    </source>
</evidence>
<feature type="transmembrane region" description="Helical" evidence="6">
    <location>
        <begin position="187"/>
        <end position="205"/>
    </location>
</feature>
<dbReference type="PANTHER" id="PTHR23503:SF1">
    <property type="entry name" value="MAJOR FACILITATOR SUPERFAMILY (MFS) PROFILE DOMAIN-CONTAINING PROTEIN"/>
    <property type="match status" value="1"/>
</dbReference>
<name>A0A8C3VBC8_CATUS</name>
<dbReference type="Gene3D" id="1.20.1250.20">
    <property type="entry name" value="MFS general substrate transporter like domains"/>
    <property type="match status" value="1"/>
</dbReference>
<evidence type="ECO:0000256" key="6">
    <source>
        <dbReference type="SAM" id="Phobius"/>
    </source>
</evidence>
<keyword evidence="5" id="KW-0813">Transport</keyword>
<dbReference type="SUPFAM" id="SSF103473">
    <property type="entry name" value="MFS general substrate transporter"/>
    <property type="match status" value="1"/>
</dbReference>
<dbReference type="PROSITE" id="PS50850">
    <property type="entry name" value="MFS"/>
    <property type="match status" value="1"/>
</dbReference>
<dbReference type="Ensembl" id="ENSCUST00005028971.1">
    <property type="protein sequence ID" value="ENSCUSP00005027995.1"/>
    <property type="gene ID" value="ENSCUSG00005017182.1"/>
</dbReference>
<dbReference type="FunFam" id="1.20.1250.20:FF:000029">
    <property type="entry name" value="solute carrier family 2, facilitated glucose transporter member 4"/>
    <property type="match status" value="1"/>
</dbReference>
<dbReference type="GO" id="GO:0055056">
    <property type="term" value="F:D-glucose transmembrane transporter activity"/>
    <property type="evidence" value="ECO:0007669"/>
    <property type="project" value="TreeGrafter"/>
</dbReference>
<dbReference type="InterPro" id="IPR045263">
    <property type="entry name" value="GLUT"/>
</dbReference>
<dbReference type="Pfam" id="PF00083">
    <property type="entry name" value="Sugar_tr"/>
    <property type="match status" value="1"/>
</dbReference>
<feature type="transmembrane region" description="Helical" evidence="6">
    <location>
        <begin position="368"/>
        <end position="390"/>
    </location>
</feature>
<comment type="similarity">
    <text evidence="5">Belongs to the major facilitator superfamily. Sugar transporter (TC 2.A.1.1) family.</text>
</comment>
<feature type="transmembrane region" description="Helical" evidence="6">
    <location>
        <begin position="396"/>
        <end position="414"/>
    </location>
</feature>
<evidence type="ECO:0000313" key="8">
    <source>
        <dbReference type="Ensembl" id="ENSCUSP00005027995.1"/>
    </source>
</evidence>
<feature type="domain" description="Major facilitator superfamily (MFS) profile" evidence="7">
    <location>
        <begin position="46"/>
        <end position="489"/>
    </location>
</feature>
<keyword evidence="2 6" id="KW-0812">Transmembrane</keyword>
<dbReference type="RefSeq" id="XP_032931697.1">
    <property type="nucleotide sequence ID" value="XM_033075806.1"/>
</dbReference>
<dbReference type="GO" id="GO:0005886">
    <property type="term" value="C:plasma membrane"/>
    <property type="evidence" value="ECO:0007669"/>
    <property type="project" value="TreeGrafter"/>
</dbReference>
<dbReference type="PRINTS" id="PR00171">
    <property type="entry name" value="SUGRTRNSPORT"/>
</dbReference>
<proteinExistence type="inferred from homology"/>
<evidence type="ECO:0000256" key="3">
    <source>
        <dbReference type="ARBA" id="ARBA00022989"/>
    </source>
</evidence>
<dbReference type="InterPro" id="IPR005828">
    <property type="entry name" value="MFS_sugar_transport-like"/>
</dbReference>
<organism evidence="8 9">
    <name type="scientific">Catharus ustulatus</name>
    <name type="common">Russet-backed thrush</name>
    <name type="synonym">Hylocichla ustulatus</name>
    <dbReference type="NCBI Taxonomy" id="91951"/>
    <lineage>
        <taxon>Eukaryota</taxon>
        <taxon>Metazoa</taxon>
        <taxon>Chordata</taxon>
        <taxon>Craniata</taxon>
        <taxon>Vertebrata</taxon>
        <taxon>Euteleostomi</taxon>
        <taxon>Archelosauria</taxon>
        <taxon>Archosauria</taxon>
        <taxon>Dinosauria</taxon>
        <taxon>Saurischia</taxon>
        <taxon>Theropoda</taxon>
        <taxon>Coelurosauria</taxon>
        <taxon>Aves</taxon>
        <taxon>Neognathae</taxon>
        <taxon>Neoaves</taxon>
        <taxon>Telluraves</taxon>
        <taxon>Australaves</taxon>
        <taxon>Passeriformes</taxon>
        <taxon>Turdidae</taxon>
        <taxon>Catharus</taxon>
    </lineage>
</organism>
<evidence type="ECO:0000256" key="4">
    <source>
        <dbReference type="ARBA" id="ARBA00023136"/>
    </source>
</evidence>
<dbReference type="CDD" id="cd17432">
    <property type="entry name" value="MFS_GLUT_Class2"/>
    <property type="match status" value="1"/>
</dbReference>
<comment type="subcellular location">
    <subcellularLocation>
        <location evidence="1">Membrane</location>
        <topology evidence="1">Multi-pass membrane protein</topology>
    </subcellularLocation>
</comment>
<sequence>MAPRHTFIKFCKGNLIQPMLRMEHQPLLRGSSSPCKLPSWTLLLAVCAVGIGGTFQYGYNVSIINAPTQHIHKFLNETWSSRYQKELNADLLTFLWSVIASIFSLGGLCGALIGGSMAIRLGRKGALLMNNVIAILASILMGISFPTGLFELLIAGRFLIGINSGVGLCVQPLYIGEFAPKHLRGGLAMGTSIFLTGGILTGQIIGLRELLGGEKHWPLLLSSSCIPALAQLLFLPWFPESPRYLLIDRGDELSCAKALKRFHGSSEYRREMEDIQRECFALDGEKPKKPWQLFTDPGVRWQLITVIVMTMGQQLSGINAIYFYATYVFEQAGIPAEKIPYVTLGTGVCECLTALSCGLLIDYVGRRCLIIGGYLLMTLWCTVLTFSLTYQELYSWVPYMSMACVFAFILSFGLGPGGITNTLTAELFVQSSRPAAYMIAGTVSWISFFTVGMLFPFIVNGLKQYCFVVFLLECFFVAAFIFLIIPETKNKSFLEIKKEFHKLNFGRNARKKETELYERRQLQDEFLKTPA</sequence>
<feature type="transmembrane region" description="Helical" evidence="6">
    <location>
        <begin position="94"/>
        <end position="114"/>
    </location>
</feature>
<feature type="transmembrane region" description="Helical" evidence="6">
    <location>
        <begin position="152"/>
        <end position="175"/>
    </location>
</feature>
<dbReference type="Proteomes" id="UP000694563">
    <property type="component" value="Chromosome 18"/>
</dbReference>